<keyword evidence="3" id="KW-1185">Reference proteome</keyword>
<reference evidence="2 3" key="1">
    <citation type="submission" date="2023-03" db="EMBL/GenBank/DDBJ databases">
        <title>Mating type loci evolution in Malassezia.</title>
        <authorList>
            <person name="Coelho M.A."/>
        </authorList>
    </citation>
    <scope>NUCLEOTIDE SEQUENCE [LARGE SCALE GENOMIC DNA]</scope>
    <source>
        <strain evidence="2 3">CBS 9725</strain>
    </source>
</reference>
<evidence type="ECO:0000256" key="1">
    <source>
        <dbReference type="PROSITE-ProRule" id="PRU00339"/>
    </source>
</evidence>
<dbReference type="InterPro" id="IPR019734">
    <property type="entry name" value="TPR_rpt"/>
</dbReference>
<evidence type="ECO:0000313" key="3">
    <source>
        <dbReference type="Proteomes" id="UP001219567"/>
    </source>
</evidence>
<dbReference type="PROSITE" id="PS50005">
    <property type="entry name" value="TPR"/>
    <property type="match status" value="1"/>
</dbReference>
<keyword evidence="1" id="KW-0802">TPR repeat</keyword>
<evidence type="ECO:0000313" key="2">
    <source>
        <dbReference type="EMBL" id="WFC99946.1"/>
    </source>
</evidence>
<proteinExistence type="predicted"/>
<feature type="repeat" description="TPR" evidence="1">
    <location>
        <begin position="210"/>
        <end position="243"/>
    </location>
</feature>
<gene>
    <name evidence="2" type="ORF">MYAM1_002692</name>
</gene>
<dbReference type="Proteomes" id="UP001219567">
    <property type="component" value="Chromosome 3"/>
</dbReference>
<organism evidence="2 3">
    <name type="scientific">Malassezia yamatoensis</name>
    <dbReference type="NCBI Taxonomy" id="253288"/>
    <lineage>
        <taxon>Eukaryota</taxon>
        <taxon>Fungi</taxon>
        <taxon>Dikarya</taxon>
        <taxon>Basidiomycota</taxon>
        <taxon>Ustilaginomycotina</taxon>
        <taxon>Malasseziomycetes</taxon>
        <taxon>Malasseziales</taxon>
        <taxon>Malasseziaceae</taxon>
        <taxon>Malassezia</taxon>
    </lineage>
</organism>
<name>A0AAJ5YUE8_9BASI</name>
<sequence length="444" mass="49193">MSDPVIETISLASRIARILVGSVLVVGSMTFVVWEGAHQYVEHVGMPSTATVDPITGQDPYGWDLEDQLHHFGLVSQTDRRLGIFGRHMVRSAWMAEHWGGGIAPQAIFGLAPRGSTMRQTPDFEAHHGFQLADRFLSTSLHIADAKNIRVEELNLDDKPLDWTAVTLEAWLANLRTKIATPATLAAAEVGYEKLYDALRAQPHTEAFCKLLATRIGTVQAQLGQLSQGISWFQRALHKEPSNVIHAALNDTYMPSSPLDTRLTVHTLQTLSRAYVLASSQSQAPRAELYEALRAQLAALHLLRTEQKRMAEAPNGALQQAWTFEAQGEMSVQVAETLYALQQHPAKQSLLTWWKRDKLVNAVPQTFGALSTSSKKGRLQMSQAWLQFASERALAARAQLIADHSTKAQLSTSHRHASERILRAANLVEEEAQLLIRSLEKLSS</sequence>
<dbReference type="AlphaFoldDB" id="A0AAJ5YUE8"/>
<dbReference type="EMBL" id="CP119945">
    <property type="protein sequence ID" value="WFC99946.1"/>
    <property type="molecule type" value="Genomic_DNA"/>
</dbReference>
<accession>A0AAJ5YUE8</accession>
<protein>
    <submittedName>
        <fullName evidence="2">Uncharacterized protein</fullName>
    </submittedName>
</protein>